<name>A0A8B8R2J1_9MYRT</name>
<dbReference type="GeneID" id="115756957"/>
<dbReference type="GO" id="GO:0006099">
    <property type="term" value="P:tricarboxylic acid cycle"/>
    <property type="evidence" value="ECO:0007669"/>
    <property type="project" value="TreeGrafter"/>
</dbReference>
<evidence type="ECO:0000313" key="4">
    <source>
        <dbReference type="RefSeq" id="XP_030552818.1"/>
    </source>
</evidence>
<dbReference type="FunFam" id="1.10.150.250:FF:000003">
    <property type="entry name" value="Succinate dehydrogenase assembly factor"/>
    <property type="match status" value="1"/>
</dbReference>
<dbReference type="PANTHER" id="PTHR12469:SF2">
    <property type="entry name" value="SUCCINATE DEHYDROGENASE ASSEMBLY FACTOR 2, MITOCHONDRIAL"/>
    <property type="match status" value="1"/>
</dbReference>
<evidence type="ECO:0000313" key="3">
    <source>
        <dbReference type="Proteomes" id="UP000827889"/>
    </source>
</evidence>
<dbReference type="GO" id="GO:0005739">
    <property type="term" value="C:mitochondrion"/>
    <property type="evidence" value="ECO:0007669"/>
    <property type="project" value="TreeGrafter"/>
</dbReference>
<accession>A0A8B8R2J1</accession>
<evidence type="ECO:0000256" key="2">
    <source>
        <dbReference type="SAM" id="MobiDB-lite"/>
    </source>
</evidence>
<dbReference type="GO" id="GO:0034553">
    <property type="term" value="P:mitochondrial respiratory chain complex II assembly"/>
    <property type="evidence" value="ECO:0007669"/>
    <property type="project" value="TreeGrafter"/>
</dbReference>
<organism evidence="3 4">
    <name type="scientific">Rhodamnia argentea</name>
    <dbReference type="NCBI Taxonomy" id="178133"/>
    <lineage>
        <taxon>Eukaryota</taxon>
        <taxon>Viridiplantae</taxon>
        <taxon>Streptophyta</taxon>
        <taxon>Embryophyta</taxon>
        <taxon>Tracheophyta</taxon>
        <taxon>Spermatophyta</taxon>
        <taxon>Magnoliopsida</taxon>
        <taxon>eudicotyledons</taxon>
        <taxon>Gunneridae</taxon>
        <taxon>Pentapetalae</taxon>
        <taxon>rosids</taxon>
        <taxon>malvids</taxon>
        <taxon>Myrtales</taxon>
        <taxon>Myrtaceae</taxon>
        <taxon>Myrtoideae</taxon>
        <taxon>Myrteae</taxon>
        <taxon>Australasian group</taxon>
        <taxon>Rhodamnia</taxon>
    </lineage>
</organism>
<reference evidence="3" key="1">
    <citation type="submission" date="2025-05" db="UniProtKB">
        <authorList>
            <consortium name="RefSeq"/>
        </authorList>
    </citation>
    <scope>NUCLEOTIDE SEQUENCE [LARGE SCALE GENOMIC DNA]</scope>
</reference>
<feature type="region of interest" description="Disordered" evidence="2">
    <location>
        <begin position="158"/>
        <end position="190"/>
    </location>
</feature>
<keyword evidence="1" id="KW-0143">Chaperone</keyword>
<proteinExistence type="predicted"/>
<dbReference type="PANTHER" id="PTHR12469">
    <property type="entry name" value="PROTEIN EMI5 HOMOLOG, MITOCHONDRIAL"/>
    <property type="match status" value="1"/>
</dbReference>
<dbReference type="KEGG" id="rarg:115756957"/>
<dbReference type="Pfam" id="PF03937">
    <property type="entry name" value="Sdh5"/>
    <property type="match status" value="1"/>
</dbReference>
<dbReference type="InterPro" id="IPR005631">
    <property type="entry name" value="SDH"/>
</dbReference>
<gene>
    <name evidence="4" type="primary">LOC115756957</name>
</gene>
<reference evidence="4" key="2">
    <citation type="submission" date="2025-08" db="UniProtKB">
        <authorList>
            <consortium name="RefSeq"/>
        </authorList>
    </citation>
    <scope>IDENTIFICATION</scope>
    <source>
        <tissue evidence="4">Leaf</tissue>
    </source>
</reference>
<dbReference type="Gene3D" id="1.10.150.250">
    <property type="entry name" value="Flavinator of succinate dehydrogenase"/>
    <property type="match status" value="1"/>
</dbReference>
<dbReference type="InterPro" id="IPR036714">
    <property type="entry name" value="SDH_sf"/>
</dbReference>
<keyword evidence="3" id="KW-1185">Reference proteome</keyword>
<dbReference type="RefSeq" id="XP_030552818.1">
    <property type="nucleotide sequence ID" value="XM_030696958.2"/>
</dbReference>
<dbReference type="Proteomes" id="UP000827889">
    <property type="component" value="Chromosome 1"/>
</dbReference>
<evidence type="ECO:0000256" key="1">
    <source>
        <dbReference type="ARBA" id="ARBA00023186"/>
    </source>
</evidence>
<protein>
    <submittedName>
        <fullName evidence="4">Succinate dehydrogenase assembly factor 2, mitochondrial isoform X1</fullName>
    </submittedName>
</protein>
<sequence length="190" mass="21337">MASVRRSLSGVHRIFRHAAASRRSSIAAPPPSYSEALLRPQNGWVSHFSSSGNGDAGNRFLDIDLSNEESKRQLFNRLLYRSRQRGFLELDLVLGKWVADNIYSMDVNGIKALINVLNLENPDLWKWLTNQEQPPEAVKMNPVFSAVYEKVMNNLNSHSAPETRALPGQPWVRGWDDIKKGQDGPVAGNQ</sequence>
<dbReference type="GO" id="GO:0006121">
    <property type="term" value="P:mitochondrial electron transport, succinate to ubiquinone"/>
    <property type="evidence" value="ECO:0007669"/>
    <property type="project" value="TreeGrafter"/>
</dbReference>
<dbReference type="AlphaFoldDB" id="A0A8B8R2J1"/>
<dbReference type="OrthoDB" id="284292at2759"/>
<dbReference type="SUPFAM" id="SSF109910">
    <property type="entry name" value="YgfY-like"/>
    <property type="match status" value="1"/>
</dbReference>